<keyword evidence="1" id="KW-0472">Membrane</keyword>
<accession>A0A9D2HHN8</accession>
<sequence length="123" mass="13760">MKERAAGLLSLAGLAGAYLIFRYPLLFIHGMKEWPLDLFIVGTAVIFLSGIVFKRTILPVLTAAGYIFGFFAGYCFQFDYDRDGNSMWIIWSGIYLAAVFAGCAAEFLIEKRKTGRRERNGSV</sequence>
<keyword evidence="1" id="KW-0812">Transmembrane</keyword>
<dbReference type="AlphaFoldDB" id="A0A9D2HHN8"/>
<feature type="transmembrane region" description="Helical" evidence="1">
    <location>
        <begin position="7"/>
        <end position="28"/>
    </location>
</feature>
<name>A0A9D2HHN8_9FIRM</name>
<dbReference type="Proteomes" id="UP000823900">
    <property type="component" value="Unassembled WGS sequence"/>
</dbReference>
<feature type="transmembrane region" description="Helical" evidence="1">
    <location>
        <begin position="34"/>
        <end position="53"/>
    </location>
</feature>
<organism evidence="2 3">
    <name type="scientific">Candidatus Lachnoclostridium stercoravium</name>
    <dbReference type="NCBI Taxonomy" id="2838633"/>
    <lineage>
        <taxon>Bacteria</taxon>
        <taxon>Bacillati</taxon>
        <taxon>Bacillota</taxon>
        <taxon>Clostridia</taxon>
        <taxon>Lachnospirales</taxon>
        <taxon>Lachnospiraceae</taxon>
    </lineage>
</organism>
<dbReference type="EMBL" id="DWZA01000083">
    <property type="protein sequence ID" value="HJA71760.1"/>
    <property type="molecule type" value="Genomic_DNA"/>
</dbReference>
<keyword evidence="1" id="KW-1133">Transmembrane helix</keyword>
<protein>
    <submittedName>
        <fullName evidence="2">Uncharacterized protein</fullName>
    </submittedName>
</protein>
<evidence type="ECO:0000313" key="2">
    <source>
        <dbReference type="EMBL" id="HJA71760.1"/>
    </source>
</evidence>
<comment type="caution">
    <text evidence="2">The sequence shown here is derived from an EMBL/GenBank/DDBJ whole genome shotgun (WGS) entry which is preliminary data.</text>
</comment>
<evidence type="ECO:0000313" key="3">
    <source>
        <dbReference type="Proteomes" id="UP000823900"/>
    </source>
</evidence>
<feature type="transmembrane region" description="Helical" evidence="1">
    <location>
        <begin position="60"/>
        <end position="80"/>
    </location>
</feature>
<feature type="transmembrane region" description="Helical" evidence="1">
    <location>
        <begin position="86"/>
        <end position="109"/>
    </location>
</feature>
<evidence type="ECO:0000256" key="1">
    <source>
        <dbReference type="SAM" id="Phobius"/>
    </source>
</evidence>
<proteinExistence type="predicted"/>
<reference evidence="2" key="1">
    <citation type="journal article" date="2021" name="PeerJ">
        <title>Extensive microbial diversity within the chicken gut microbiome revealed by metagenomics and culture.</title>
        <authorList>
            <person name="Gilroy R."/>
            <person name="Ravi A."/>
            <person name="Getino M."/>
            <person name="Pursley I."/>
            <person name="Horton D.L."/>
            <person name="Alikhan N.F."/>
            <person name="Baker D."/>
            <person name="Gharbi K."/>
            <person name="Hall N."/>
            <person name="Watson M."/>
            <person name="Adriaenssens E.M."/>
            <person name="Foster-Nyarko E."/>
            <person name="Jarju S."/>
            <person name="Secka A."/>
            <person name="Antonio M."/>
            <person name="Oren A."/>
            <person name="Chaudhuri R.R."/>
            <person name="La Ragione R."/>
            <person name="Hildebrand F."/>
            <person name="Pallen M.J."/>
        </authorList>
    </citation>
    <scope>NUCLEOTIDE SEQUENCE</scope>
    <source>
        <strain evidence="2">CHK178-16964</strain>
    </source>
</reference>
<reference evidence="2" key="2">
    <citation type="submission" date="2021-04" db="EMBL/GenBank/DDBJ databases">
        <authorList>
            <person name="Gilroy R."/>
        </authorList>
    </citation>
    <scope>NUCLEOTIDE SEQUENCE</scope>
    <source>
        <strain evidence="2">CHK178-16964</strain>
    </source>
</reference>
<gene>
    <name evidence="2" type="ORF">IAA07_09345</name>
</gene>